<dbReference type="Proteomes" id="UP000051515">
    <property type="component" value="Unassembled WGS sequence"/>
</dbReference>
<reference evidence="1 2" key="1">
    <citation type="journal article" date="2015" name="Genome Announc.">
        <title>Expanding the biotechnology potential of lactobacilli through comparative genomics of 213 strains and associated genera.</title>
        <authorList>
            <person name="Sun Z."/>
            <person name="Harris H.M."/>
            <person name="McCann A."/>
            <person name="Guo C."/>
            <person name="Argimon S."/>
            <person name="Zhang W."/>
            <person name="Yang X."/>
            <person name="Jeffery I.B."/>
            <person name="Cooney J.C."/>
            <person name="Kagawa T.F."/>
            <person name="Liu W."/>
            <person name="Song Y."/>
            <person name="Salvetti E."/>
            <person name="Wrobel A."/>
            <person name="Rasinkangas P."/>
            <person name="Parkhill J."/>
            <person name="Rea M.C."/>
            <person name="O'Sullivan O."/>
            <person name="Ritari J."/>
            <person name="Douillard F.P."/>
            <person name="Paul Ross R."/>
            <person name="Yang R."/>
            <person name="Briner A.E."/>
            <person name="Felis G.E."/>
            <person name="de Vos W.M."/>
            <person name="Barrangou R."/>
            <person name="Klaenhammer T.R."/>
            <person name="Caufield P.W."/>
            <person name="Cui Y."/>
            <person name="Zhang H."/>
            <person name="O'Toole P.W."/>
        </authorList>
    </citation>
    <scope>NUCLEOTIDE SEQUENCE [LARGE SCALE GENOMIC DNA]</scope>
    <source>
        <strain evidence="1 2">DSM 19674</strain>
    </source>
</reference>
<accession>A0A0R1KDM5</accession>
<organism evidence="1 2">
    <name type="scientific">Companilactobacillus bobalius DSM 19674</name>
    <dbReference type="NCBI Taxonomy" id="1423788"/>
    <lineage>
        <taxon>Bacteria</taxon>
        <taxon>Bacillati</taxon>
        <taxon>Bacillota</taxon>
        <taxon>Bacilli</taxon>
        <taxon>Lactobacillales</taxon>
        <taxon>Lactobacillaceae</taxon>
        <taxon>Companilactobacillus</taxon>
        <taxon>Companilactobacillus bobalius</taxon>
    </lineage>
</organism>
<keyword evidence="2" id="KW-1185">Reference proteome</keyword>
<sequence length="120" mass="14029">MPKKIAVVAMNTKKIPYVGGNELIITLDNQKVWYTANTKQIRIPFFTNVLNSMMNNFFSTFMKRSNKQDVVKANYFSKQVARYLAKNNYDQVVFENEQLRKNISRRLEKKTTTVPETLLA</sequence>
<proteinExistence type="predicted"/>
<dbReference type="AlphaFoldDB" id="A0A0R1KDM5"/>
<comment type="caution">
    <text evidence="1">The sequence shown here is derived from an EMBL/GenBank/DDBJ whole genome shotgun (WGS) entry which is preliminary data.</text>
</comment>
<dbReference type="OrthoDB" id="2321087at2"/>
<dbReference type="RefSeq" id="WP_056954115.1">
    <property type="nucleotide sequence ID" value="NZ_AZDY01000041.1"/>
</dbReference>
<dbReference type="PATRIC" id="fig|1423788.3.peg.78"/>
<name>A0A0R1KDM5_9LACO</name>
<gene>
    <name evidence="1" type="ORF">FC78_GL000071</name>
</gene>
<dbReference type="EMBL" id="AZDY01000041">
    <property type="protein sequence ID" value="KRK81773.1"/>
    <property type="molecule type" value="Genomic_DNA"/>
</dbReference>
<evidence type="ECO:0000313" key="2">
    <source>
        <dbReference type="Proteomes" id="UP000051515"/>
    </source>
</evidence>
<evidence type="ECO:0000313" key="1">
    <source>
        <dbReference type="EMBL" id="KRK81773.1"/>
    </source>
</evidence>
<protein>
    <submittedName>
        <fullName evidence="1">Uncharacterized protein</fullName>
    </submittedName>
</protein>